<dbReference type="EMBL" id="CP065682">
    <property type="protein sequence ID" value="QPS33470.1"/>
    <property type="molecule type" value="Genomic_DNA"/>
</dbReference>
<gene>
    <name evidence="1" type="ORF">I6G59_16300</name>
</gene>
<dbReference type="KEGG" id="bcau:I6G59_16300"/>
<reference evidence="1 2" key="1">
    <citation type="submission" date="2020-12" db="EMBL/GenBank/DDBJ databases">
        <title>FDA dAtabase for Regulatory Grade micrObial Sequences (FDA-ARGOS): Supporting development and validation of Infectious Disease Dx tests.</title>
        <authorList>
            <person name="Sproer C."/>
            <person name="Gronow S."/>
            <person name="Severitt S."/>
            <person name="Schroder I."/>
            <person name="Tallon L."/>
            <person name="Sadzewicz L."/>
            <person name="Zhao X."/>
            <person name="Boylan J."/>
            <person name="Ott S."/>
            <person name="Bowen H."/>
            <person name="Vavikolanu K."/>
            <person name="Mehta A."/>
            <person name="Aluvathingal J."/>
            <person name="Nadendla S."/>
            <person name="Lowell S."/>
            <person name="Myers T."/>
            <person name="Yan Y."/>
            <person name="Sichtig H."/>
        </authorList>
    </citation>
    <scope>NUCLEOTIDE SEQUENCE [LARGE SCALE GENOMIC DNA]</scope>
    <source>
        <strain evidence="1 2">FDAARGOS_902</strain>
    </source>
</reference>
<protein>
    <submittedName>
        <fullName evidence="1">Uncharacterized protein</fullName>
    </submittedName>
</protein>
<name>A0A7T2WPT3_9MICO</name>
<evidence type="ECO:0000313" key="1">
    <source>
        <dbReference type="EMBL" id="QPS33470.1"/>
    </source>
</evidence>
<evidence type="ECO:0000313" key="2">
    <source>
        <dbReference type="Proteomes" id="UP000594979"/>
    </source>
</evidence>
<proteinExistence type="predicted"/>
<sequence>MTDEPQVNEGAVIPFHPRTDVDVTISGDAEVLAFPAAAEFEEVDAR</sequence>
<organism evidence="1 2">
    <name type="scientific">Brevibacterium casei</name>
    <dbReference type="NCBI Taxonomy" id="33889"/>
    <lineage>
        <taxon>Bacteria</taxon>
        <taxon>Bacillati</taxon>
        <taxon>Actinomycetota</taxon>
        <taxon>Actinomycetes</taxon>
        <taxon>Micrococcales</taxon>
        <taxon>Brevibacteriaceae</taxon>
        <taxon>Brevibacterium</taxon>
    </lineage>
</organism>
<dbReference type="RefSeq" id="WP_197931918.1">
    <property type="nucleotide sequence ID" value="NZ_CP065682.1"/>
</dbReference>
<accession>A0A7T2WPT3</accession>
<dbReference type="Proteomes" id="UP000594979">
    <property type="component" value="Chromosome"/>
</dbReference>
<dbReference type="AlphaFoldDB" id="A0A7T2WPT3"/>